<keyword evidence="1" id="KW-1133">Transmembrane helix</keyword>
<keyword evidence="3" id="KW-1185">Reference proteome</keyword>
<name>W4ELQ2_9BACL</name>
<accession>W4ELQ2</accession>
<dbReference type="AlphaFoldDB" id="W4ELQ2"/>
<evidence type="ECO:0000313" key="2">
    <source>
        <dbReference type="EMBL" id="ETT81500.1"/>
    </source>
</evidence>
<reference evidence="2 3" key="1">
    <citation type="journal article" date="2014" name="BMC Genomics">
        <title>Genomic comparison of sporeforming bacilli isolated from milk.</title>
        <authorList>
            <person name="Moreno Switt A.I."/>
            <person name="Andrus A.D."/>
            <person name="Ranieri M.L."/>
            <person name="Orsi R.H."/>
            <person name="Ivy R."/>
            <person name="den Bakker H.C."/>
            <person name="Martin N.H."/>
            <person name="Wiedmann M."/>
            <person name="Boor K.J."/>
        </authorList>
    </citation>
    <scope>NUCLEOTIDE SEQUENCE [LARGE SCALE GENOMIC DNA]</scope>
    <source>
        <strain evidence="2 3">FSL R5-213</strain>
    </source>
</reference>
<dbReference type="InterPro" id="IPR017259">
    <property type="entry name" value="UCP037672"/>
</dbReference>
<gene>
    <name evidence="2" type="ORF">C176_18607</name>
</gene>
<proteinExistence type="predicted"/>
<feature type="transmembrane region" description="Helical" evidence="1">
    <location>
        <begin position="54"/>
        <end position="72"/>
    </location>
</feature>
<evidence type="ECO:0000256" key="1">
    <source>
        <dbReference type="SAM" id="Phobius"/>
    </source>
</evidence>
<organism evidence="2 3">
    <name type="scientific">Viridibacillus arenosi FSL R5-213</name>
    <dbReference type="NCBI Taxonomy" id="1227360"/>
    <lineage>
        <taxon>Bacteria</taxon>
        <taxon>Bacillati</taxon>
        <taxon>Bacillota</taxon>
        <taxon>Bacilli</taxon>
        <taxon>Bacillales</taxon>
        <taxon>Caryophanaceae</taxon>
        <taxon>Viridibacillus</taxon>
    </lineage>
</organism>
<evidence type="ECO:0000313" key="3">
    <source>
        <dbReference type="Proteomes" id="UP000019062"/>
    </source>
</evidence>
<dbReference type="Proteomes" id="UP000019062">
    <property type="component" value="Unassembled WGS sequence"/>
</dbReference>
<keyword evidence="1" id="KW-0472">Membrane</keyword>
<comment type="caution">
    <text evidence="2">The sequence shown here is derived from an EMBL/GenBank/DDBJ whole genome shotgun (WGS) entry which is preliminary data.</text>
</comment>
<dbReference type="EMBL" id="ASQA01000037">
    <property type="protein sequence ID" value="ETT81500.1"/>
    <property type="molecule type" value="Genomic_DNA"/>
</dbReference>
<protein>
    <submittedName>
        <fullName evidence="2">Uncharacterized protein</fullName>
    </submittedName>
</protein>
<dbReference type="RefSeq" id="WP_051448822.1">
    <property type="nucleotide sequence ID" value="NZ_ASQA01000037.1"/>
</dbReference>
<dbReference type="Pfam" id="PF12650">
    <property type="entry name" value="DUF3784"/>
    <property type="match status" value="1"/>
</dbReference>
<sequence>MIWKKKKLSLIAGFQESDFNGDKEKLAKDIWIFSIFIGVVGIAFPFSIQLIGEWVAWVLTIVIFVSSIFNVIKINIGNN</sequence>
<keyword evidence="1" id="KW-0812">Transmembrane</keyword>
<feature type="transmembrane region" description="Helical" evidence="1">
    <location>
        <begin position="30"/>
        <end position="48"/>
    </location>
</feature>